<dbReference type="EnsemblPlants" id="AET7Gv21026600.13">
    <property type="protein sequence ID" value="AET7Gv21026600.13"/>
    <property type="gene ID" value="AET7Gv21026600"/>
</dbReference>
<reference evidence="5" key="2">
    <citation type="journal article" date="2017" name="Nat. Plants">
        <title>The Aegilops tauschii genome reveals multiple impacts of transposons.</title>
        <authorList>
            <person name="Zhao G."/>
            <person name="Zou C."/>
            <person name="Li K."/>
            <person name="Wang K."/>
            <person name="Li T."/>
            <person name="Gao L."/>
            <person name="Zhang X."/>
            <person name="Wang H."/>
            <person name="Yang Z."/>
            <person name="Liu X."/>
            <person name="Jiang W."/>
            <person name="Mao L."/>
            <person name="Kong X."/>
            <person name="Jiao Y."/>
            <person name="Jia J."/>
        </authorList>
    </citation>
    <scope>NUCLEOTIDE SEQUENCE [LARGE SCALE GENOMIC DNA]</scope>
    <source>
        <strain evidence="5">cv. AL8/78</strain>
    </source>
</reference>
<reference evidence="5" key="1">
    <citation type="journal article" date="2014" name="Science">
        <title>Ancient hybridizations among the ancestral genomes of bread wheat.</title>
        <authorList>
            <consortium name="International Wheat Genome Sequencing Consortium,"/>
            <person name="Marcussen T."/>
            <person name="Sandve S.R."/>
            <person name="Heier L."/>
            <person name="Spannagl M."/>
            <person name="Pfeifer M."/>
            <person name="Jakobsen K.S."/>
            <person name="Wulff B.B."/>
            <person name="Steuernagel B."/>
            <person name="Mayer K.F."/>
            <person name="Olsen O.A."/>
        </authorList>
    </citation>
    <scope>NUCLEOTIDE SEQUENCE [LARGE SCALE GENOMIC DNA]</scope>
    <source>
        <strain evidence="5">cv. AL8/78</strain>
    </source>
</reference>
<keyword evidence="2" id="KW-1133">Transmembrane helix</keyword>
<protein>
    <submittedName>
        <fullName evidence="4">Uncharacterized protein</fullName>
    </submittedName>
</protein>
<reference evidence="4" key="3">
    <citation type="journal article" date="2017" name="Nature">
        <title>Genome sequence of the progenitor of the wheat D genome Aegilops tauschii.</title>
        <authorList>
            <person name="Luo M.C."/>
            <person name="Gu Y.Q."/>
            <person name="Puiu D."/>
            <person name="Wang H."/>
            <person name="Twardziok S.O."/>
            <person name="Deal K.R."/>
            <person name="Huo N."/>
            <person name="Zhu T."/>
            <person name="Wang L."/>
            <person name="Wang Y."/>
            <person name="McGuire P.E."/>
            <person name="Liu S."/>
            <person name="Long H."/>
            <person name="Ramasamy R.K."/>
            <person name="Rodriguez J.C."/>
            <person name="Van S.L."/>
            <person name="Yuan L."/>
            <person name="Wang Z."/>
            <person name="Xia Z."/>
            <person name="Xiao L."/>
            <person name="Anderson O.D."/>
            <person name="Ouyang S."/>
            <person name="Liang Y."/>
            <person name="Zimin A.V."/>
            <person name="Pertea G."/>
            <person name="Qi P."/>
            <person name="Bennetzen J.L."/>
            <person name="Dai X."/>
            <person name="Dawson M.W."/>
            <person name="Muller H.G."/>
            <person name="Kugler K."/>
            <person name="Rivarola-Duarte L."/>
            <person name="Spannagl M."/>
            <person name="Mayer K.F.X."/>
            <person name="Lu F.H."/>
            <person name="Bevan M.W."/>
            <person name="Leroy P."/>
            <person name="Li P."/>
            <person name="You F.M."/>
            <person name="Sun Q."/>
            <person name="Liu Z."/>
            <person name="Lyons E."/>
            <person name="Wicker T."/>
            <person name="Salzberg S.L."/>
            <person name="Devos K.M."/>
            <person name="Dvorak J."/>
        </authorList>
    </citation>
    <scope>NUCLEOTIDE SEQUENCE [LARGE SCALE GENOMIC DNA]</scope>
    <source>
        <strain evidence="4">cv. AL8/78</strain>
    </source>
</reference>
<feature type="compositionally biased region" description="Basic residues" evidence="1">
    <location>
        <begin position="26"/>
        <end position="35"/>
    </location>
</feature>
<name>A0A453SQB4_AEGTS</name>
<evidence type="ECO:0000256" key="1">
    <source>
        <dbReference type="SAM" id="MobiDB-lite"/>
    </source>
</evidence>
<keyword evidence="3" id="KW-0732">Signal</keyword>
<sequence>RMHAAFSFLSLPLPCTVARHETRKSEQRRKAKQSKAKPPPSSLLRSLPRFSHSPPRAPLASIIPPTAPMASSVSDPPLLPVVVVLLLLSAAPFLAFSS</sequence>
<evidence type="ECO:0000256" key="3">
    <source>
        <dbReference type="SAM" id="SignalP"/>
    </source>
</evidence>
<feature type="transmembrane region" description="Helical" evidence="2">
    <location>
        <begin position="78"/>
        <end position="96"/>
    </location>
</feature>
<evidence type="ECO:0000313" key="5">
    <source>
        <dbReference type="Proteomes" id="UP000015105"/>
    </source>
</evidence>
<evidence type="ECO:0000256" key="2">
    <source>
        <dbReference type="SAM" id="Phobius"/>
    </source>
</evidence>
<dbReference type="Proteomes" id="UP000015105">
    <property type="component" value="Chromosome 7D"/>
</dbReference>
<keyword evidence="5" id="KW-1185">Reference proteome</keyword>
<organism evidence="4 5">
    <name type="scientific">Aegilops tauschii subsp. strangulata</name>
    <name type="common">Goatgrass</name>
    <dbReference type="NCBI Taxonomy" id="200361"/>
    <lineage>
        <taxon>Eukaryota</taxon>
        <taxon>Viridiplantae</taxon>
        <taxon>Streptophyta</taxon>
        <taxon>Embryophyta</taxon>
        <taxon>Tracheophyta</taxon>
        <taxon>Spermatophyta</taxon>
        <taxon>Magnoliopsida</taxon>
        <taxon>Liliopsida</taxon>
        <taxon>Poales</taxon>
        <taxon>Poaceae</taxon>
        <taxon>BOP clade</taxon>
        <taxon>Pooideae</taxon>
        <taxon>Triticodae</taxon>
        <taxon>Triticeae</taxon>
        <taxon>Triticinae</taxon>
        <taxon>Aegilops</taxon>
    </lineage>
</organism>
<reference evidence="4" key="4">
    <citation type="submission" date="2019-03" db="UniProtKB">
        <authorList>
            <consortium name="EnsemblPlants"/>
        </authorList>
    </citation>
    <scope>IDENTIFICATION</scope>
</reference>
<proteinExistence type="predicted"/>
<reference evidence="4" key="5">
    <citation type="journal article" date="2021" name="G3 (Bethesda)">
        <title>Aegilops tauschii genome assembly Aet v5.0 features greater sequence contiguity and improved annotation.</title>
        <authorList>
            <person name="Wang L."/>
            <person name="Zhu T."/>
            <person name="Rodriguez J.C."/>
            <person name="Deal K.R."/>
            <person name="Dubcovsky J."/>
            <person name="McGuire P.E."/>
            <person name="Lux T."/>
            <person name="Spannagl M."/>
            <person name="Mayer K.F.X."/>
            <person name="Baldrich P."/>
            <person name="Meyers B.C."/>
            <person name="Huo N."/>
            <person name="Gu Y.Q."/>
            <person name="Zhou H."/>
            <person name="Devos K.M."/>
            <person name="Bennetzen J.L."/>
            <person name="Unver T."/>
            <person name="Budak H."/>
            <person name="Gulick P.J."/>
            <person name="Galiba G."/>
            <person name="Kalapos B."/>
            <person name="Nelson D.R."/>
            <person name="Li P."/>
            <person name="You F.M."/>
            <person name="Luo M.C."/>
            <person name="Dvorak J."/>
        </authorList>
    </citation>
    <scope>NUCLEOTIDE SEQUENCE [LARGE SCALE GENOMIC DNA]</scope>
    <source>
        <strain evidence="4">cv. AL8/78</strain>
    </source>
</reference>
<evidence type="ECO:0000313" key="4">
    <source>
        <dbReference type="EnsemblPlants" id="AET7Gv21026600.13"/>
    </source>
</evidence>
<feature type="signal peptide" evidence="3">
    <location>
        <begin position="1"/>
        <end position="18"/>
    </location>
</feature>
<keyword evidence="2" id="KW-0812">Transmembrane</keyword>
<dbReference type="AlphaFoldDB" id="A0A453SQB4"/>
<feature type="chain" id="PRO_5019000074" evidence="3">
    <location>
        <begin position="19"/>
        <end position="98"/>
    </location>
</feature>
<dbReference type="Gramene" id="AET7Gv21026600.13">
    <property type="protein sequence ID" value="AET7Gv21026600.13"/>
    <property type="gene ID" value="AET7Gv21026600"/>
</dbReference>
<keyword evidence="2" id="KW-0472">Membrane</keyword>
<accession>A0A453SQB4</accession>
<feature type="region of interest" description="Disordered" evidence="1">
    <location>
        <begin position="19"/>
        <end position="61"/>
    </location>
</feature>